<evidence type="ECO:0000313" key="4">
    <source>
        <dbReference type="EMBL" id="MFD2587083.1"/>
    </source>
</evidence>
<sequence>MQINSPRILKVSNYVLSKKLSNISHLIGNTPILAFTGESEGIIAKLEYSNFSGSTKDRATLSILRNAIAENILQEGDTIIESTSGNFGISLAQFSRVLGLKFIPVIDPNIAEINRKVLEFLCDDIIEVTERDITGGYLLSRLEVVENYKAKHKNVFHPNQYKNKFNWIGYKHLAREIYDQVETLDYIVIAVSTGGTITGVSREIKKYFPKIKVVAVDVKGSMVFEDKPKKRKLSGLGSSRKSDFITNYGSVDEVMIFEEKDIIENCKKMARKDAVFAGASSGAVYAGAQSILKRYNNSDVKIMMICPDRGTPYVNNYH</sequence>
<reference evidence="5" key="1">
    <citation type="journal article" date="2019" name="Int. J. Syst. Evol. Microbiol.">
        <title>The Global Catalogue of Microorganisms (GCM) 10K type strain sequencing project: providing services to taxonomists for standard genome sequencing and annotation.</title>
        <authorList>
            <consortium name="The Broad Institute Genomics Platform"/>
            <consortium name="The Broad Institute Genome Sequencing Center for Infectious Disease"/>
            <person name="Wu L."/>
            <person name="Ma J."/>
        </authorList>
    </citation>
    <scope>NUCLEOTIDE SEQUENCE [LARGE SCALE GENOMIC DNA]</scope>
    <source>
        <strain evidence="5">KCTC 52368</strain>
    </source>
</reference>
<dbReference type="EMBL" id="JBHULB010000011">
    <property type="protein sequence ID" value="MFD2587083.1"/>
    <property type="molecule type" value="Genomic_DNA"/>
</dbReference>
<evidence type="ECO:0000259" key="3">
    <source>
        <dbReference type="Pfam" id="PF00291"/>
    </source>
</evidence>
<comment type="caution">
    <text evidence="4">The sequence shown here is derived from an EMBL/GenBank/DDBJ whole genome shotgun (WGS) entry which is preliminary data.</text>
</comment>
<dbReference type="InterPro" id="IPR036052">
    <property type="entry name" value="TrpB-like_PALP_sf"/>
</dbReference>
<gene>
    <name evidence="4" type="ORF">ACFSQJ_09085</name>
</gene>
<evidence type="ECO:0000256" key="1">
    <source>
        <dbReference type="ARBA" id="ARBA00001933"/>
    </source>
</evidence>
<keyword evidence="5" id="KW-1185">Reference proteome</keyword>
<dbReference type="Pfam" id="PF00291">
    <property type="entry name" value="PALP"/>
    <property type="match status" value="1"/>
</dbReference>
<dbReference type="RefSeq" id="WP_377766643.1">
    <property type="nucleotide sequence ID" value="NZ_JBHULB010000011.1"/>
</dbReference>
<organism evidence="4 5">
    <name type="scientific">Croceitalea marina</name>
    <dbReference type="NCBI Taxonomy" id="1775166"/>
    <lineage>
        <taxon>Bacteria</taxon>
        <taxon>Pseudomonadati</taxon>
        <taxon>Bacteroidota</taxon>
        <taxon>Flavobacteriia</taxon>
        <taxon>Flavobacteriales</taxon>
        <taxon>Flavobacteriaceae</taxon>
        <taxon>Croceitalea</taxon>
    </lineage>
</organism>
<dbReference type="CDD" id="cd01561">
    <property type="entry name" value="CBS_like"/>
    <property type="match status" value="1"/>
</dbReference>
<dbReference type="Proteomes" id="UP001597526">
    <property type="component" value="Unassembled WGS sequence"/>
</dbReference>
<keyword evidence="2" id="KW-0663">Pyridoxal phosphate</keyword>
<protein>
    <submittedName>
        <fullName evidence="4">Pyridoxal-phosphate dependent enzyme</fullName>
    </submittedName>
</protein>
<comment type="cofactor">
    <cofactor evidence="1">
        <name>pyridoxal 5'-phosphate</name>
        <dbReference type="ChEBI" id="CHEBI:597326"/>
    </cofactor>
</comment>
<evidence type="ECO:0000313" key="5">
    <source>
        <dbReference type="Proteomes" id="UP001597526"/>
    </source>
</evidence>
<dbReference type="InterPro" id="IPR001926">
    <property type="entry name" value="TrpB-like_PALP"/>
</dbReference>
<accession>A0ABW5MWG1</accession>
<dbReference type="SUPFAM" id="SSF53686">
    <property type="entry name" value="Tryptophan synthase beta subunit-like PLP-dependent enzymes"/>
    <property type="match status" value="1"/>
</dbReference>
<dbReference type="Gene3D" id="3.40.50.1100">
    <property type="match status" value="2"/>
</dbReference>
<evidence type="ECO:0000256" key="2">
    <source>
        <dbReference type="ARBA" id="ARBA00022898"/>
    </source>
</evidence>
<proteinExistence type="predicted"/>
<dbReference type="InterPro" id="IPR050214">
    <property type="entry name" value="Cys_Synth/Cystath_Beta-Synth"/>
</dbReference>
<dbReference type="PANTHER" id="PTHR10314">
    <property type="entry name" value="CYSTATHIONINE BETA-SYNTHASE"/>
    <property type="match status" value="1"/>
</dbReference>
<feature type="domain" description="Tryptophan synthase beta chain-like PALP" evidence="3">
    <location>
        <begin position="23"/>
        <end position="299"/>
    </location>
</feature>
<name>A0ABW5MWG1_9FLAO</name>